<protein>
    <recommendedName>
        <fullName evidence="1">Sugar fermentation stimulation protein homolog</fullName>
    </recommendedName>
</protein>
<dbReference type="Gene3D" id="2.40.50.580">
    <property type="match status" value="1"/>
</dbReference>
<dbReference type="Proteomes" id="UP000557857">
    <property type="component" value="Unassembled WGS sequence"/>
</dbReference>
<dbReference type="RefSeq" id="WP_019722912.1">
    <property type="nucleotide sequence ID" value="NZ_AP019810.1"/>
</dbReference>
<feature type="domain" description="SfsA N-terminal OB" evidence="3">
    <location>
        <begin position="12"/>
        <end position="78"/>
    </location>
</feature>
<evidence type="ECO:0000259" key="2">
    <source>
        <dbReference type="Pfam" id="PF03749"/>
    </source>
</evidence>
<evidence type="ECO:0000256" key="1">
    <source>
        <dbReference type="HAMAP-Rule" id="MF_00095"/>
    </source>
</evidence>
<dbReference type="PANTHER" id="PTHR30545:SF2">
    <property type="entry name" value="SUGAR FERMENTATION STIMULATION PROTEIN A"/>
    <property type="match status" value="1"/>
</dbReference>
<dbReference type="Gene3D" id="3.40.1350.60">
    <property type="match status" value="1"/>
</dbReference>
<evidence type="ECO:0000313" key="11">
    <source>
        <dbReference type="Proteomes" id="UP000557857"/>
    </source>
</evidence>
<evidence type="ECO:0000259" key="3">
    <source>
        <dbReference type="Pfam" id="PF17746"/>
    </source>
</evidence>
<proteinExistence type="inferred from homology"/>
<dbReference type="HAMAP" id="MF_00095">
    <property type="entry name" value="SfsA"/>
    <property type="match status" value="1"/>
</dbReference>
<dbReference type="Proteomes" id="UP000509460">
    <property type="component" value="Chromosome"/>
</dbReference>
<reference evidence="6 8" key="1">
    <citation type="submission" date="2016-12" db="EMBL/GenBank/DDBJ databases">
        <authorList>
            <person name="Song W.-J."/>
            <person name="Kurnit D.M."/>
        </authorList>
    </citation>
    <scope>NUCLEOTIDE SEQUENCE [LARGE SCALE GENOMIC DNA]</scope>
    <source>
        <strain evidence="6 8">CGB1038-1_S1</strain>
    </source>
</reference>
<dbReference type="Pfam" id="PF17746">
    <property type="entry name" value="SfsA_N"/>
    <property type="match status" value="1"/>
</dbReference>
<evidence type="ECO:0000313" key="4">
    <source>
        <dbReference type="EMBL" id="BBM15707.1"/>
    </source>
</evidence>
<evidence type="ECO:0000313" key="8">
    <source>
        <dbReference type="Proteomes" id="UP000189299"/>
    </source>
</evidence>
<evidence type="ECO:0000313" key="7">
    <source>
        <dbReference type="EMBL" id="PTO35412.1"/>
    </source>
</evidence>
<sequence length="242" mass="27534">MDYQDVEIAYFIERPNRFIAFCLNKKGEVVKTHVKNTGRGKELLLPGAEVALVHIPGTKRKTAYDLIAVKKEQQWFNIDSQLPNRLAIDGILDGTIHLPNLNGDIEFYKREVTFGKSKFDIYLETSCGQKAFVEVKGMTLENKAIGAFPDAPTIRGLKHVNELIRAHQEGYETYILFIAQFEHLHQATIHEQMQPELATAFRFAQQAGVQVIVYNCQVTEKQVVLKQAIPFDLNTVFEDPNL</sequence>
<dbReference type="EMBL" id="MSTR01000004">
    <property type="protein sequence ID" value="ONN43770.1"/>
    <property type="molecule type" value="Genomic_DNA"/>
</dbReference>
<evidence type="ECO:0000313" key="9">
    <source>
        <dbReference type="Proteomes" id="UP000244022"/>
    </source>
</evidence>
<dbReference type="Proteomes" id="UP000189299">
    <property type="component" value="Unassembled WGS sequence"/>
</dbReference>
<comment type="similarity">
    <text evidence="1">Belongs to the SfsA family.</text>
</comment>
<accession>A0A1A6GAA6</accession>
<feature type="domain" description="Sugar fermentation stimulation protein C-terminal" evidence="2">
    <location>
        <begin position="81"/>
        <end position="221"/>
    </location>
</feature>
<dbReference type="EMBL" id="AP019810">
    <property type="protein sequence ID" value="BBM15707.1"/>
    <property type="molecule type" value="Genomic_DNA"/>
</dbReference>
<dbReference type="CDD" id="cd22359">
    <property type="entry name" value="SfsA-like_bacterial"/>
    <property type="match status" value="1"/>
</dbReference>
<organism evidence="6 8">
    <name type="scientific">Enterococcus mundtii</name>
    <dbReference type="NCBI Taxonomy" id="53346"/>
    <lineage>
        <taxon>Bacteria</taxon>
        <taxon>Bacillati</taxon>
        <taxon>Bacillota</taxon>
        <taxon>Bacilli</taxon>
        <taxon>Lactobacillales</taxon>
        <taxon>Enterococcaceae</taxon>
        <taxon>Enterococcus</taxon>
    </lineage>
</organism>
<dbReference type="Pfam" id="PF03749">
    <property type="entry name" value="SfsA"/>
    <property type="match status" value="1"/>
</dbReference>
<gene>
    <name evidence="1 5" type="primary">sfsA</name>
    <name evidence="6" type="ORF">BTN92_05545</name>
    <name evidence="7" type="ORF">C6N14_07640</name>
    <name evidence="4" type="ORF">EM151A_2527</name>
    <name evidence="5" type="ORF">HI921_03060</name>
</gene>
<dbReference type="AlphaFoldDB" id="A0A1A6GAA6"/>
<dbReference type="OrthoDB" id="9802365at2"/>
<reference evidence="7 9" key="2">
    <citation type="submission" date="2018-03" db="EMBL/GenBank/DDBJ databases">
        <title>Draft genome sequences of four Enterococcus mundtii strains isolated from beef slaughterhouses in Kenya.</title>
        <authorList>
            <person name="Wambui J."/>
            <person name="Stevens M."/>
            <person name="Njage P."/>
            <person name="Stephan R."/>
            <person name="Tasara T."/>
        </authorList>
    </citation>
    <scope>NUCLEOTIDE SEQUENCE [LARGE SCALE GENOMIC DNA]</scope>
    <source>
        <strain evidence="7 9">H18-EM</strain>
    </source>
</reference>
<evidence type="ECO:0000313" key="5">
    <source>
        <dbReference type="EMBL" id="NMP57452.1"/>
    </source>
</evidence>
<dbReference type="InterPro" id="IPR005224">
    <property type="entry name" value="SfsA"/>
</dbReference>
<evidence type="ECO:0000313" key="10">
    <source>
        <dbReference type="Proteomes" id="UP000509460"/>
    </source>
</evidence>
<reference evidence="5 11" key="4">
    <citation type="submission" date="2020-04" db="EMBL/GenBank/DDBJ databases">
        <authorList>
            <person name="Abaymova A."/>
            <person name="Teymurazov M."/>
            <person name="Tazyna O."/>
            <person name="Chatushin Y."/>
            <person name="Svetoch E."/>
            <person name="Pereligyn V."/>
            <person name="Pohylenko V."/>
            <person name="Platonov M."/>
            <person name="Kartsev N."/>
            <person name="Skryabin Y."/>
            <person name="Sizova A."/>
            <person name="Solomentsev V."/>
            <person name="Kislichkina A."/>
            <person name="Bogun A."/>
        </authorList>
    </citation>
    <scope>NUCLEOTIDE SEQUENCE [LARGE SCALE GENOMIC DNA]</scope>
    <source>
        <strain evidence="5">SCPM-O-B-8398</strain>
        <strain evidence="11">SCPM-O-B-8398 (E28)</strain>
    </source>
</reference>
<dbReference type="EMBL" id="PYGR01000026">
    <property type="protein sequence ID" value="PTO35412.1"/>
    <property type="molecule type" value="Genomic_DNA"/>
</dbReference>
<dbReference type="InterPro" id="IPR041465">
    <property type="entry name" value="SfsA_N"/>
</dbReference>
<dbReference type="EMBL" id="JABCAG010000005">
    <property type="protein sequence ID" value="NMP57452.1"/>
    <property type="molecule type" value="Genomic_DNA"/>
</dbReference>
<reference evidence="4 10" key="3">
    <citation type="submission" date="2019-07" db="EMBL/GenBank/DDBJ databases">
        <title>antibiotic susceptibility of plant-derived lactic acid bacteria.</title>
        <authorList>
            <person name="Sugiyama M."/>
            <person name="Noda M."/>
        </authorList>
    </citation>
    <scope>NUCLEOTIDE SEQUENCE [LARGE SCALE GENOMIC DNA]</scope>
    <source>
        <strain evidence="4 10">15-1A</strain>
    </source>
</reference>
<dbReference type="GO" id="GO:0003677">
    <property type="term" value="F:DNA binding"/>
    <property type="evidence" value="ECO:0007669"/>
    <property type="project" value="InterPro"/>
</dbReference>
<dbReference type="Proteomes" id="UP000244022">
    <property type="component" value="Unassembled WGS sequence"/>
</dbReference>
<dbReference type="PANTHER" id="PTHR30545">
    <property type="entry name" value="SUGAR FERMENTATION STIMULATION PROTEIN A"/>
    <property type="match status" value="1"/>
</dbReference>
<name>A0A1A6GAA6_ENTMU</name>
<dbReference type="InterPro" id="IPR040452">
    <property type="entry name" value="SfsA_C"/>
</dbReference>
<dbReference type="NCBIfam" id="TIGR00230">
    <property type="entry name" value="sfsA"/>
    <property type="match status" value="1"/>
</dbReference>
<evidence type="ECO:0000313" key="6">
    <source>
        <dbReference type="EMBL" id="ONN43770.1"/>
    </source>
</evidence>